<dbReference type="Pfam" id="PF16561">
    <property type="entry name" value="AMPK1_CBM"/>
    <property type="match status" value="1"/>
</dbReference>
<feature type="compositionally biased region" description="Polar residues" evidence="2">
    <location>
        <begin position="192"/>
        <end position="205"/>
    </location>
</feature>
<dbReference type="GeneID" id="37199751"/>
<dbReference type="SUPFAM" id="SSF81296">
    <property type="entry name" value="E set domains"/>
    <property type="match status" value="1"/>
</dbReference>
<dbReference type="AlphaFoldDB" id="A0A395HTS8"/>
<feature type="compositionally biased region" description="Low complexity" evidence="2">
    <location>
        <begin position="404"/>
        <end position="417"/>
    </location>
</feature>
<dbReference type="GO" id="GO:0019901">
    <property type="term" value="F:protein kinase binding"/>
    <property type="evidence" value="ECO:0007669"/>
    <property type="project" value="TreeGrafter"/>
</dbReference>
<reference evidence="4 5" key="1">
    <citation type="submission" date="2018-02" db="EMBL/GenBank/DDBJ databases">
        <title>The genomes of Aspergillus section Nigri reveals drivers in fungal speciation.</title>
        <authorList>
            <consortium name="DOE Joint Genome Institute"/>
            <person name="Vesth T.C."/>
            <person name="Nybo J."/>
            <person name="Theobald S."/>
            <person name="Brandl J."/>
            <person name="Frisvad J.C."/>
            <person name="Nielsen K.F."/>
            <person name="Lyhne E.K."/>
            <person name="Kogle M.E."/>
            <person name="Kuo A."/>
            <person name="Riley R."/>
            <person name="Clum A."/>
            <person name="Nolan M."/>
            <person name="Lipzen A."/>
            <person name="Salamov A."/>
            <person name="Henrissat B."/>
            <person name="Wiebenga A."/>
            <person name="De vries R.P."/>
            <person name="Grigoriev I.V."/>
            <person name="Mortensen U.H."/>
            <person name="Andersen M.R."/>
            <person name="Baker S.E."/>
        </authorList>
    </citation>
    <scope>NUCLEOTIDE SEQUENCE [LARGE SCALE GENOMIC DNA]</scope>
    <source>
        <strain evidence="4 5">CBS 101889</strain>
    </source>
</reference>
<feature type="compositionally biased region" description="Polar residues" evidence="2">
    <location>
        <begin position="548"/>
        <end position="558"/>
    </location>
</feature>
<accession>A0A395HTS8</accession>
<dbReference type="Proteomes" id="UP000248961">
    <property type="component" value="Unassembled WGS sequence"/>
</dbReference>
<dbReference type="VEuPathDB" id="FungiDB:BO97DRAFT_406678"/>
<feature type="compositionally biased region" description="Basic and acidic residues" evidence="2">
    <location>
        <begin position="503"/>
        <end position="517"/>
    </location>
</feature>
<dbReference type="GO" id="GO:0005737">
    <property type="term" value="C:cytoplasm"/>
    <property type="evidence" value="ECO:0007669"/>
    <property type="project" value="TreeGrafter"/>
</dbReference>
<dbReference type="PANTHER" id="PTHR10343:SF81">
    <property type="entry name" value="CRUCIFORM DNA-RECOGNIZING PROTEIN 1-RELATED"/>
    <property type="match status" value="1"/>
</dbReference>
<dbReference type="InterPro" id="IPR014756">
    <property type="entry name" value="Ig_E-set"/>
</dbReference>
<feature type="compositionally biased region" description="Basic and acidic residues" evidence="2">
    <location>
        <begin position="300"/>
        <end position="313"/>
    </location>
</feature>
<dbReference type="STRING" id="1450537.A0A395HTS8"/>
<feature type="compositionally biased region" description="Low complexity" evidence="2">
    <location>
        <begin position="527"/>
        <end position="547"/>
    </location>
</feature>
<dbReference type="GO" id="GO:0005634">
    <property type="term" value="C:nucleus"/>
    <property type="evidence" value="ECO:0007669"/>
    <property type="project" value="TreeGrafter"/>
</dbReference>
<protein>
    <recommendedName>
        <fullName evidence="3">AMP-activated protein kinase glycogen-binding domain-containing protein</fullName>
    </recommendedName>
</protein>
<organism evidence="4 5">
    <name type="scientific">Aspergillus homomorphus (strain CBS 101889)</name>
    <dbReference type="NCBI Taxonomy" id="1450537"/>
    <lineage>
        <taxon>Eukaryota</taxon>
        <taxon>Fungi</taxon>
        <taxon>Dikarya</taxon>
        <taxon>Ascomycota</taxon>
        <taxon>Pezizomycotina</taxon>
        <taxon>Eurotiomycetes</taxon>
        <taxon>Eurotiomycetidae</taxon>
        <taxon>Eurotiales</taxon>
        <taxon>Aspergillaceae</taxon>
        <taxon>Aspergillus</taxon>
        <taxon>Aspergillus subgen. Circumdati</taxon>
    </lineage>
</organism>
<comment type="similarity">
    <text evidence="1">Belongs to the CRP1/MDG1 family.</text>
</comment>
<feature type="compositionally biased region" description="Low complexity" evidence="2">
    <location>
        <begin position="567"/>
        <end position="598"/>
    </location>
</feature>
<feature type="compositionally biased region" description="Low complexity" evidence="2">
    <location>
        <begin position="471"/>
        <end position="494"/>
    </location>
</feature>
<dbReference type="RefSeq" id="XP_025550063.1">
    <property type="nucleotide sequence ID" value="XM_025695462.1"/>
</dbReference>
<evidence type="ECO:0000259" key="3">
    <source>
        <dbReference type="Pfam" id="PF16561"/>
    </source>
</evidence>
<evidence type="ECO:0000256" key="1">
    <source>
        <dbReference type="ARBA" id="ARBA00038216"/>
    </source>
</evidence>
<dbReference type="PANTHER" id="PTHR10343">
    <property type="entry name" value="5'-AMP-ACTIVATED PROTEIN KINASE , BETA SUBUNIT"/>
    <property type="match status" value="1"/>
</dbReference>
<evidence type="ECO:0000313" key="5">
    <source>
        <dbReference type="Proteomes" id="UP000248961"/>
    </source>
</evidence>
<dbReference type="CDD" id="cd02859">
    <property type="entry name" value="E_set_AMPKbeta_like_N"/>
    <property type="match status" value="1"/>
</dbReference>
<evidence type="ECO:0000256" key="2">
    <source>
        <dbReference type="SAM" id="MobiDB-lite"/>
    </source>
</evidence>
<dbReference type="InterPro" id="IPR013783">
    <property type="entry name" value="Ig-like_fold"/>
</dbReference>
<gene>
    <name evidence="4" type="ORF">BO97DRAFT_406678</name>
</gene>
<dbReference type="OrthoDB" id="5873279at2759"/>
<feature type="domain" description="AMP-activated protein kinase glycogen-binding" evidence="3">
    <location>
        <begin position="4"/>
        <end position="80"/>
    </location>
</feature>
<dbReference type="GO" id="GO:0031588">
    <property type="term" value="C:nucleotide-activated protein kinase complex"/>
    <property type="evidence" value="ECO:0007669"/>
    <property type="project" value="TreeGrafter"/>
</dbReference>
<dbReference type="EMBL" id="KZ824292">
    <property type="protein sequence ID" value="RAL10909.1"/>
    <property type="molecule type" value="Genomic_DNA"/>
</dbReference>
<dbReference type="Gene3D" id="2.60.40.10">
    <property type="entry name" value="Immunoglobulins"/>
    <property type="match status" value="1"/>
</dbReference>
<keyword evidence="5" id="KW-1185">Reference proteome</keyword>
<dbReference type="GO" id="GO:0007165">
    <property type="term" value="P:signal transduction"/>
    <property type="evidence" value="ECO:0007669"/>
    <property type="project" value="TreeGrafter"/>
</dbReference>
<feature type="compositionally biased region" description="Polar residues" evidence="2">
    <location>
        <begin position="453"/>
        <end position="470"/>
    </location>
</feature>
<feature type="region of interest" description="Disordered" evidence="2">
    <location>
        <begin position="278"/>
        <end position="618"/>
    </location>
</feature>
<dbReference type="InterPro" id="IPR050827">
    <property type="entry name" value="CRP1_MDG1_kinase"/>
</dbReference>
<feature type="compositionally biased region" description="Basic residues" evidence="2">
    <location>
        <begin position="601"/>
        <end position="618"/>
    </location>
</feature>
<evidence type="ECO:0000313" key="4">
    <source>
        <dbReference type="EMBL" id="RAL10909.1"/>
    </source>
</evidence>
<dbReference type="InterPro" id="IPR032640">
    <property type="entry name" value="AMPK1_CBM"/>
</dbReference>
<name>A0A395HTS8_ASPHC</name>
<proteinExistence type="inferred from homology"/>
<feature type="region of interest" description="Disordered" evidence="2">
    <location>
        <begin position="107"/>
        <end position="264"/>
    </location>
</feature>
<sequence length="618" mass="62884">MGTYTFRWPYNASEVYVTGTFDDWGKTVRLDRNGDVFEKEVELPATDEKIQYKFVVDGIWTTDNRVPEEDDGDNNINNVLYPDQIQQPLQNGMAGVTPDSTTAALAAGVPRESSSKANGYHPIFSSAAPGSTTAKLGQEVPLEQRATVPGSYPVTPGGTPGGEAEQFSVNPIPASSGIGNPIKLVPGEKVPDSSTFNPNTIQSTARFDRGAYERGASLPGAGESLQDGSAFSLPPVTKNTIPESSLPMGGDATQDARDPGYTIQSAAPTSTTAALAAAVPLESQRPKRSTGGSPSEELPDVVKESLEKAHQHPEWAANEEVVEEKKEVEEELQQKISVNNSVGPPAPALSAATTETAPRPTGAAAPSSQLSSKAKGPTDGPVVTTGVDSAKAPKESGPGPVQNTSTAVSTAGAVAASDQLSPKEYEPAEPVVTTGVGSAKAPEKSGSGPVHDTSASVPTAGVTGSSATKTADSAVDGGSTAAAGDGSTSAPTAGVTGSSATKTADDLDTSKPVESKKLAQPSKSTTDDAVSAPAAGATGASATKTSDPTPATANTNKDASAPAQKIDAPTSTNDNNTSASASKPTNNNAATGAATNGKAESKKKKKGFFSRLKEKLKH</sequence>